<dbReference type="AlphaFoldDB" id="A0AAW6HR65"/>
<evidence type="ECO:0000313" key="5">
    <source>
        <dbReference type="Proteomes" id="UP001220940"/>
    </source>
</evidence>
<gene>
    <name evidence="2" type="ORF">LNO68_00810</name>
    <name evidence="3" type="ORF">LNO71_03340</name>
</gene>
<name>A0AAW6HR65_9MOLU</name>
<keyword evidence="1" id="KW-1133">Transmembrane helix</keyword>
<keyword evidence="5" id="KW-1185">Reference proteome</keyword>
<protein>
    <submittedName>
        <fullName evidence="3">Uncharacterized protein</fullName>
    </submittedName>
</protein>
<feature type="transmembrane region" description="Helical" evidence="1">
    <location>
        <begin position="107"/>
        <end position="133"/>
    </location>
</feature>
<dbReference type="Proteomes" id="UP001216384">
    <property type="component" value="Unassembled WGS sequence"/>
</dbReference>
<evidence type="ECO:0000313" key="4">
    <source>
        <dbReference type="Proteomes" id="UP001216384"/>
    </source>
</evidence>
<evidence type="ECO:0000256" key="1">
    <source>
        <dbReference type="SAM" id="Phobius"/>
    </source>
</evidence>
<accession>A0AAW6HR65</accession>
<feature type="transmembrane region" description="Helical" evidence="1">
    <location>
        <begin position="69"/>
        <end position="95"/>
    </location>
</feature>
<dbReference type="NCBIfam" id="NF045739">
    <property type="entry name" value="MPN157"/>
    <property type="match status" value="1"/>
</dbReference>
<dbReference type="RefSeq" id="WP_255034761.1">
    <property type="nucleotide sequence ID" value="NZ_CP101414.1"/>
</dbReference>
<sequence length="143" mass="16612">MQKQNIFKQYKIALNNDKLMKKKWVLITSITVVLVIFFAIVLGIMQRFISLPSTQYPAVHNAKTLNEAMRIMAIVYFAIFFLPYLYFIAAFFSGINQVYRSFSLHMVIWATIFIGIILAVITSIMLAVGYSYLDTYNLIRNFQ</sequence>
<dbReference type="Proteomes" id="UP001220940">
    <property type="component" value="Unassembled WGS sequence"/>
</dbReference>
<reference evidence="3 5" key="1">
    <citation type="submission" date="2021-11" db="EMBL/GenBank/DDBJ databases">
        <title>Description of Mycoplasma bradburyaesp. nov.from sea birds: a tribute to a great mycoplasmologist.</title>
        <authorList>
            <person name="Ramirez A.S."/>
            <person name="Poveda C."/>
            <person name="Suarez-Perez A."/>
            <person name="Rosales R.S."/>
            <person name="Dijkman R."/>
            <person name="Feberwee A."/>
            <person name="Spergser J."/>
            <person name="Szostak M.P."/>
            <person name="Ressel L."/>
            <person name="Calabuig P."/>
            <person name="Catania S."/>
            <person name="Gobbo F."/>
            <person name="Timofte D."/>
            <person name="Poveda J.B."/>
        </authorList>
    </citation>
    <scope>NUCLEOTIDE SEQUENCE</scope>
    <source>
        <strain evidence="2 5">T158</strain>
        <strain evidence="3">T264</strain>
    </source>
</reference>
<comment type="caution">
    <text evidence="3">The sequence shown here is derived from an EMBL/GenBank/DDBJ whole genome shotgun (WGS) entry which is preliminary data.</text>
</comment>
<proteinExistence type="predicted"/>
<keyword evidence="1" id="KW-0472">Membrane</keyword>
<dbReference type="EMBL" id="JAJHZM010000002">
    <property type="protein sequence ID" value="MDC4181727.1"/>
    <property type="molecule type" value="Genomic_DNA"/>
</dbReference>
<evidence type="ECO:0000313" key="2">
    <source>
        <dbReference type="EMBL" id="MDC4181727.1"/>
    </source>
</evidence>
<dbReference type="EMBL" id="JAJHZP010000015">
    <property type="protein sequence ID" value="MDC4183653.1"/>
    <property type="molecule type" value="Genomic_DNA"/>
</dbReference>
<organism evidence="3 4">
    <name type="scientific">Mycoplasma bradburyae</name>
    <dbReference type="NCBI Taxonomy" id="2963128"/>
    <lineage>
        <taxon>Bacteria</taxon>
        <taxon>Bacillati</taxon>
        <taxon>Mycoplasmatota</taxon>
        <taxon>Mollicutes</taxon>
        <taxon>Mycoplasmataceae</taxon>
        <taxon>Mycoplasma</taxon>
    </lineage>
</organism>
<keyword evidence="1" id="KW-0812">Transmembrane</keyword>
<feature type="transmembrane region" description="Helical" evidence="1">
    <location>
        <begin position="24"/>
        <end position="49"/>
    </location>
</feature>
<evidence type="ECO:0000313" key="3">
    <source>
        <dbReference type="EMBL" id="MDC4183653.1"/>
    </source>
</evidence>